<evidence type="ECO:0000256" key="1">
    <source>
        <dbReference type="SAM" id="MobiDB-lite"/>
    </source>
</evidence>
<proteinExistence type="predicted"/>
<gene>
    <name evidence="2" type="ORF">LIER_37843</name>
</gene>
<accession>A0AAV3PVL7</accession>
<protein>
    <submittedName>
        <fullName evidence="2">Uncharacterized protein</fullName>
    </submittedName>
</protein>
<reference evidence="2 3" key="1">
    <citation type="submission" date="2024-01" db="EMBL/GenBank/DDBJ databases">
        <title>The complete chloroplast genome sequence of Lithospermum erythrorhizon: insights into the phylogenetic relationship among Boraginaceae species and the maternal lineages of purple gromwells.</title>
        <authorList>
            <person name="Okada T."/>
            <person name="Watanabe K."/>
        </authorList>
    </citation>
    <scope>NUCLEOTIDE SEQUENCE [LARGE SCALE GENOMIC DNA]</scope>
</reference>
<comment type="caution">
    <text evidence="2">The sequence shown here is derived from an EMBL/GenBank/DDBJ whole genome shotgun (WGS) entry which is preliminary data.</text>
</comment>
<dbReference type="Proteomes" id="UP001454036">
    <property type="component" value="Unassembled WGS sequence"/>
</dbReference>
<sequence>MSEFVDVSDPSVEDTTGKTDEPSVVPDKSVGDVGEDVPEWDGVDVSHVDTVTEGVEVPSTKGLGVNVNPSVKDTLNGLKESTPSG</sequence>
<evidence type="ECO:0000313" key="3">
    <source>
        <dbReference type="Proteomes" id="UP001454036"/>
    </source>
</evidence>
<feature type="region of interest" description="Disordered" evidence="1">
    <location>
        <begin position="1"/>
        <end position="40"/>
    </location>
</feature>
<keyword evidence="3" id="KW-1185">Reference proteome</keyword>
<feature type="region of interest" description="Disordered" evidence="1">
    <location>
        <begin position="59"/>
        <end position="85"/>
    </location>
</feature>
<dbReference type="AlphaFoldDB" id="A0AAV3PVL7"/>
<evidence type="ECO:0000313" key="2">
    <source>
        <dbReference type="EMBL" id="GAA0154278.1"/>
    </source>
</evidence>
<dbReference type="EMBL" id="BAABME010018568">
    <property type="protein sequence ID" value="GAA0154278.1"/>
    <property type="molecule type" value="Genomic_DNA"/>
</dbReference>
<name>A0AAV3PVL7_LITER</name>
<organism evidence="2 3">
    <name type="scientific">Lithospermum erythrorhizon</name>
    <name type="common">Purple gromwell</name>
    <name type="synonym">Lithospermum officinale var. erythrorhizon</name>
    <dbReference type="NCBI Taxonomy" id="34254"/>
    <lineage>
        <taxon>Eukaryota</taxon>
        <taxon>Viridiplantae</taxon>
        <taxon>Streptophyta</taxon>
        <taxon>Embryophyta</taxon>
        <taxon>Tracheophyta</taxon>
        <taxon>Spermatophyta</taxon>
        <taxon>Magnoliopsida</taxon>
        <taxon>eudicotyledons</taxon>
        <taxon>Gunneridae</taxon>
        <taxon>Pentapetalae</taxon>
        <taxon>asterids</taxon>
        <taxon>lamiids</taxon>
        <taxon>Boraginales</taxon>
        <taxon>Boraginaceae</taxon>
        <taxon>Boraginoideae</taxon>
        <taxon>Lithospermeae</taxon>
        <taxon>Lithospermum</taxon>
    </lineage>
</organism>
<feature type="compositionally biased region" description="Polar residues" evidence="1">
    <location>
        <begin position="67"/>
        <end position="85"/>
    </location>
</feature>